<dbReference type="EMBL" id="JBHMBK010000007">
    <property type="protein sequence ID" value="MFB9684837.1"/>
    <property type="molecule type" value="Genomic_DNA"/>
</dbReference>
<dbReference type="RefSeq" id="WP_378191964.1">
    <property type="nucleotide sequence ID" value="NZ_JBHMBK010000007.1"/>
</dbReference>
<comment type="caution">
    <text evidence="2">The sequence shown here is derived from an EMBL/GenBank/DDBJ whole genome shotgun (WGS) entry which is preliminary data.</text>
</comment>
<keyword evidence="1" id="KW-0732">Signal</keyword>
<keyword evidence="3" id="KW-1185">Reference proteome</keyword>
<reference evidence="2 3" key="1">
    <citation type="submission" date="2024-09" db="EMBL/GenBank/DDBJ databases">
        <authorList>
            <person name="Sun Q."/>
            <person name="Mori K."/>
        </authorList>
    </citation>
    <scope>NUCLEOTIDE SEQUENCE [LARGE SCALE GENOMIC DNA]</scope>
    <source>
        <strain evidence="2 3">JCM 13852</strain>
    </source>
</reference>
<name>A0ABV5U0C5_9PSEU</name>
<organism evidence="2 3">
    <name type="scientific">Amycolatopsis plumensis</name>
    <dbReference type="NCBI Taxonomy" id="236508"/>
    <lineage>
        <taxon>Bacteria</taxon>
        <taxon>Bacillati</taxon>
        <taxon>Actinomycetota</taxon>
        <taxon>Actinomycetes</taxon>
        <taxon>Pseudonocardiales</taxon>
        <taxon>Pseudonocardiaceae</taxon>
        <taxon>Amycolatopsis</taxon>
    </lineage>
</organism>
<protein>
    <recommendedName>
        <fullName evidence="4">Secreted protein</fullName>
    </recommendedName>
</protein>
<dbReference type="Proteomes" id="UP001589535">
    <property type="component" value="Unassembled WGS sequence"/>
</dbReference>
<sequence>MISKHKVMATIAAVLLTLGMSLVSGSVANASVQEIGPCSGPSQRITDNFNNPGVKLCGSRHVVVDFGRGNLINVVIGVVGDTRPVYADGGSGWHRVGNGAAAREYTQCGRGPADLGLWLTNEDPHVVVVVGTDGYYYLVRFYEDNTNSNWVKGNDACP</sequence>
<gene>
    <name evidence="2" type="ORF">ACFFTO_11650</name>
</gene>
<evidence type="ECO:0008006" key="4">
    <source>
        <dbReference type="Google" id="ProtNLM"/>
    </source>
</evidence>
<evidence type="ECO:0000313" key="3">
    <source>
        <dbReference type="Proteomes" id="UP001589535"/>
    </source>
</evidence>
<feature type="signal peptide" evidence="1">
    <location>
        <begin position="1"/>
        <end position="30"/>
    </location>
</feature>
<evidence type="ECO:0000313" key="2">
    <source>
        <dbReference type="EMBL" id="MFB9684837.1"/>
    </source>
</evidence>
<accession>A0ABV5U0C5</accession>
<proteinExistence type="predicted"/>
<evidence type="ECO:0000256" key="1">
    <source>
        <dbReference type="SAM" id="SignalP"/>
    </source>
</evidence>
<feature type="chain" id="PRO_5046083700" description="Secreted protein" evidence="1">
    <location>
        <begin position="31"/>
        <end position="158"/>
    </location>
</feature>